<dbReference type="InterPro" id="IPR043917">
    <property type="entry name" value="DUF5753"/>
</dbReference>
<sequence length="282" mass="32148">MAAMIDAMANPTIGHWQLAYELRKLRGNRTLETVGRDIEVAPTSVGRWEDPTRTLPRLRDLKALLTYYEVTSGETERLLGLYTQAKKRGWWQSYGVGKRYGTYIGLEAAATRLEFFESELIPGLFQTEEYARAVFDKSAHSRSPEEVDGLIRARLDRQSLWRERAPETWAIVAESSLRHHIGGAEGMKRQLKHLIELSEDSNVEFLVIPFSSGGHAALERGSFVLLHLEHITVVYTEGVASNLFEDRPEDIEDHRRMMDRLRADALGPDQSRQIIRAVAQEM</sequence>
<proteinExistence type="predicted"/>
<name>A0ABP5E941_9ACTN</name>
<dbReference type="Pfam" id="PF19054">
    <property type="entry name" value="DUF5753"/>
    <property type="match status" value="1"/>
</dbReference>
<evidence type="ECO:0000259" key="1">
    <source>
        <dbReference type="Pfam" id="PF19054"/>
    </source>
</evidence>
<organism evidence="2 3">
    <name type="scientific">Nocardiopsis rhodophaea</name>
    <dbReference type="NCBI Taxonomy" id="280238"/>
    <lineage>
        <taxon>Bacteria</taxon>
        <taxon>Bacillati</taxon>
        <taxon>Actinomycetota</taxon>
        <taxon>Actinomycetes</taxon>
        <taxon>Streptosporangiales</taxon>
        <taxon>Nocardiopsidaceae</taxon>
        <taxon>Nocardiopsis</taxon>
    </lineage>
</organism>
<protein>
    <submittedName>
        <fullName evidence="2">Helix-turn-helix transcriptional regulator</fullName>
    </submittedName>
</protein>
<accession>A0ABP5E941</accession>
<evidence type="ECO:0000313" key="3">
    <source>
        <dbReference type="Proteomes" id="UP001501585"/>
    </source>
</evidence>
<reference evidence="3" key="1">
    <citation type="journal article" date="2019" name="Int. J. Syst. Evol. Microbiol.">
        <title>The Global Catalogue of Microorganisms (GCM) 10K type strain sequencing project: providing services to taxonomists for standard genome sequencing and annotation.</title>
        <authorList>
            <consortium name="The Broad Institute Genomics Platform"/>
            <consortium name="The Broad Institute Genome Sequencing Center for Infectious Disease"/>
            <person name="Wu L."/>
            <person name="Ma J."/>
        </authorList>
    </citation>
    <scope>NUCLEOTIDE SEQUENCE [LARGE SCALE GENOMIC DNA]</scope>
    <source>
        <strain evidence="3">JCM 15313</strain>
    </source>
</reference>
<evidence type="ECO:0000313" key="2">
    <source>
        <dbReference type="EMBL" id="GAA1991472.1"/>
    </source>
</evidence>
<keyword evidence="3" id="KW-1185">Reference proteome</keyword>
<dbReference type="EMBL" id="BAAAPC010000006">
    <property type="protein sequence ID" value="GAA1991472.1"/>
    <property type="molecule type" value="Genomic_DNA"/>
</dbReference>
<comment type="caution">
    <text evidence="2">The sequence shown here is derived from an EMBL/GenBank/DDBJ whole genome shotgun (WGS) entry which is preliminary data.</text>
</comment>
<dbReference type="Proteomes" id="UP001501585">
    <property type="component" value="Unassembled WGS sequence"/>
</dbReference>
<feature type="domain" description="DUF5753" evidence="1">
    <location>
        <begin position="101"/>
        <end position="276"/>
    </location>
</feature>
<gene>
    <name evidence="2" type="ORF">GCM10009799_16690</name>
</gene>